<evidence type="ECO:0000256" key="5">
    <source>
        <dbReference type="ARBA" id="ARBA00024484"/>
    </source>
</evidence>
<evidence type="ECO:0000256" key="6">
    <source>
        <dbReference type="ARBA" id="ARBA00032875"/>
    </source>
</evidence>
<evidence type="ECO:0000256" key="1">
    <source>
        <dbReference type="ARBA" id="ARBA00006432"/>
    </source>
</evidence>
<dbReference type="InterPro" id="IPR045851">
    <property type="entry name" value="AMP-bd_C_sf"/>
</dbReference>
<dbReference type="InterPro" id="IPR020845">
    <property type="entry name" value="AMP-binding_CS"/>
</dbReference>
<dbReference type="InterPro" id="IPR042099">
    <property type="entry name" value="ANL_N_sf"/>
</dbReference>
<dbReference type="CDD" id="cd05907">
    <property type="entry name" value="VL_LC_FACS_like"/>
    <property type="match status" value="1"/>
</dbReference>
<evidence type="ECO:0000256" key="4">
    <source>
        <dbReference type="ARBA" id="ARBA00023098"/>
    </source>
</evidence>
<dbReference type="Gene3D" id="3.30.300.30">
    <property type="match status" value="1"/>
</dbReference>
<dbReference type="PANTHER" id="PTHR43272">
    <property type="entry name" value="LONG-CHAIN-FATTY-ACID--COA LIGASE"/>
    <property type="match status" value="1"/>
</dbReference>
<accession>A0A917NXS3</accession>
<comment type="catalytic activity">
    <reaction evidence="5">
        <text>a long-chain fatty acid + ATP + CoA = a long-chain fatty acyl-CoA + AMP + diphosphate</text>
        <dbReference type="Rhea" id="RHEA:15421"/>
        <dbReference type="ChEBI" id="CHEBI:30616"/>
        <dbReference type="ChEBI" id="CHEBI:33019"/>
        <dbReference type="ChEBI" id="CHEBI:57287"/>
        <dbReference type="ChEBI" id="CHEBI:57560"/>
        <dbReference type="ChEBI" id="CHEBI:83139"/>
        <dbReference type="ChEBI" id="CHEBI:456215"/>
        <dbReference type="EC" id="6.2.1.3"/>
    </reaction>
    <physiologicalReaction direction="left-to-right" evidence="5">
        <dbReference type="Rhea" id="RHEA:15422"/>
    </physiologicalReaction>
</comment>
<evidence type="ECO:0000313" key="10">
    <source>
        <dbReference type="Proteomes" id="UP000657574"/>
    </source>
</evidence>
<dbReference type="PROSITE" id="PS00455">
    <property type="entry name" value="AMP_BINDING"/>
    <property type="match status" value="1"/>
</dbReference>
<organism evidence="9 10">
    <name type="scientific">Streptomyces brasiliensis</name>
    <dbReference type="NCBI Taxonomy" id="1954"/>
    <lineage>
        <taxon>Bacteria</taxon>
        <taxon>Bacillati</taxon>
        <taxon>Actinomycetota</taxon>
        <taxon>Actinomycetes</taxon>
        <taxon>Kitasatosporales</taxon>
        <taxon>Streptomycetaceae</taxon>
        <taxon>Streptomyces</taxon>
    </lineage>
</organism>
<evidence type="ECO:0000313" key="9">
    <source>
        <dbReference type="EMBL" id="GGJ38791.1"/>
    </source>
</evidence>
<comment type="caution">
    <text evidence="9">The sequence shown here is derived from an EMBL/GenBank/DDBJ whole genome shotgun (WGS) entry which is preliminary data.</text>
</comment>
<name>A0A917NXS3_9ACTN</name>
<keyword evidence="2" id="KW-0436">Ligase</keyword>
<evidence type="ECO:0000259" key="8">
    <source>
        <dbReference type="Pfam" id="PF00501"/>
    </source>
</evidence>
<evidence type="ECO:0000256" key="7">
    <source>
        <dbReference type="SAM" id="MobiDB-lite"/>
    </source>
</evidence>
<keyword evidence="3" id="KW-0276">Fatty acid metabolism</keyword>
<dbReference type="InterPro" id="IPR000873">
    <property type="entry name" value="AMP-dep_synth/lig_dom"/>
</dbReference>
<gene>
    <name evidence="9" type="ORF">GCM10010121_057340</name>
</gene>
<evidence type="ECO:0000256" key="2">
    <source>
        <dbReference type="ARBA" id="ARBA00022598"/>
    </source>
</evidence>
<dbReference type="Proteomes" id="UP000657574">
    <property type="component" value="Unassembled WGS sequence"/>
</dbReference>
<dbReference type="GO" id="GO:0004467">
    <property type="term" value="F:long-chain fatty acid-CoA ligase activity"/>
    <property type="evidence" value="ECO:0007669"/>
    <property type="project" value="UniProtKB-EC"/>
</dbReference>
<protein>
    <recommendedName>
        <fullName evidence="6">Acyl-CoA synthetase</fullName>
    </recommendedName>
</protein>
<dbReference type="EMBL" id="BMQA01000023">
    <property type="protein sequence ID" value="GGJ38791.1"/>
    <property type="molecule type" value="Genomic_DNA"/>
</dbReference>
<dbReference type="GO" id="GO:0016020">
    <property type="term" value="C:membrane"/>
    <property type="evidence" value="ECO:0007669"/>
    <property type="project" value="TreeGrafter"/>
</dbReference>
<proteinExistence type="inferred from homology"/>
<keyword evidence="4" id="KW-0443">Lipid metabolism</keyword>
<evidence type="ECO:0000256" key="3">
    <source>
        <dbReference type="ARBA" id="ARBA00022832"/>
    </source>
</evidence>
<sequence>MGRVVRSARPAHGSPPHFLRAPPGTPAGAPHRPGLPGRSLPTRKEAQMTSAPRTTGELPDAPADRTLPQLLARNARDYPELPGLSWRPADGNGDWTKLTWAEIHEHTERLAAGYAALGVGRGDHVLLMMANRPEHWLSDLALVRLGAIPVSVYGTAAPEQITHIARNCRARVAVVEGTAQVEVWEPLLSDADTPLGRLVVAEAGAEGSHFPYAALLREPVPEQFAKELDAARPDDPLTVVYTSGTTGEPKGVVLTHRQVMANALALDAVVELPPHVEHICYLPFAHIAERMLGIYLPCHRVSHVYLCADPTGVGEVVRKVRPAQFFGVPRIWEKLCAAVRAVLSLMPAEQRAVIDEASAVAREHVGYRERGETPPAELEERYARARQAVLLPLLAAGGLDRVTWAASASAPMPVDVVNFWAGFGIVIMDAWGLTETTGVATTNSPRTGFRLGSVGRPVESVEVRLAEDGEIEVRGSSVFSGYLQTDGSVRSALDADGWLATGDIGRTDEDGYLWLTDRKKEMIITSTGKNVSPALVENALKEHPLIGQALVHGDGRSYLVALLVLDAEAAPAWAAANGVEADGGLAGLARHPAVRAEAERAVAAANSRLNRTEQVKRYELLAEEWGPATGELTPSLKMRRRVIRDKYADALSGLYQD</sequence>
<dbReference type="Pfam" id="PF23562">
    <property type="entry name" value="AMP-binding_C_3"/>
    <property type="match status" value="1"/>
</dbReference>
<feature type="region of interest" description="Disordered" evidence="7">
    <location>
        <begin position="1"/>
        <end position="63"/>
    </location>
</feature>
<dbReference type="Pfam" id="PF00501">
    <property type="entry name" value="AMP-binding"/>
    <property type="match status" value="1"/>
</dbReference>
<keyword evidence="10" id="KW-1185">Reference proteome</keyword>
<reference evidence="9" key="1">
    <citation type="journal article" date="2014" name="Int. J. Syst. Evol. Microbiol.">
        <title>Complete genome sequence of Corynebacterium casei LMG S-19264T (=DSM 44701T), isolated from a smear-ripened cheese.</title>
        <authorList>
            <consortium name="US DOE Joint Genome Institute (JGI-PGF)"/>
            <person name="Walter F."/>
            <person name="Albersmeier A."/>
            <person name="Kalinowski J."/>
            <person name="Ruckert C."/>
        </authorList>
    </citation>
    <scope>NUCLEOTIDE SEQUENCE</scope>
    <source>
        <strain evidence="9">JCM 3086</strain>
    </source>
</reference>
<dbReference type="PANTHER" id="PTHR43272:SF32">
    <property type="entry name" value="AMP-DEPENDENT SYNTHETASE_LIGASE DOMAIN-CONTAINING PROTEIN"/>
    <property type="match status" value="1"/>
</dbReference>
<dbReference type="SUPFAM" id="SSF56801">
    <property type="entry name" value="Acetyl-CoA synthetase-like"/>
    <property type="match status" value="1"/>
</dbReference>
<dbReference type="AlphaFoldDB" id="A0A917NXS3"/>
<feature type="domain" description="AMP-dependent synthetase/ligase" evidence="8">
    <location>
        <begin position="72"/>
        <end position="483"/>
    </location>
</feature>
<reference evidence="9" key="2">
    <citation type="submission" date="2020-09" db="EMBL/GenBank/DDBJ databases">
        <authorList>
            <person name="Sun Q."/>
            <person name="Ohkuma M."/>
        </authorList>
    </citation>
    <scope>NUCLEOTIDE SEQUENCE</scope>
    <source>
        <strain evidence="9">JCM 3086</strain>
    </source>
</reference>
<comment type="similarity">
    <text evidence="1">Belongs to the ATP-dependent AMP-binding enzyme family.</text>
</comment>
<dbReference type="Gene3D" id="3.40.50.12780">
    <property type="entry name" value="N-terminal domain of ligase-like"/>
    <property type="match status" value="1"/>
</dbReference>